<feature type="compositionally biased region" description="Polar residues" evidence="10">
    <location>
        <begin position="675"/>
        <end position="690"/>
    </location>
</feature>
<feature type="compositionally biased region" description="Polar residues" evidence="10">
    <location>
        <begin position="533"/>
        <end position="543"/>
    </location>
</feature>
<feature type="repeat" description="TPR" evidence="9">
    <location>
        <begin position="239"/>
        <end position="272"/>
    </location>
</feature>
<dbReference type="FunFam" id="1.25.40.10:FF:000403">
    <property type="entry name" value="General transcriptional repressor, putative"/>
    <property type="match status" value="1"/>
</dbReference>
<keyword evidence="12" id="KW-1185">Reference proteome</keyword>
<feature type="repeat" description="TPR" evidence="9">
    <location>
        <begin position="273"/>
        <end position="306"/>
    </location>
</feature>
<dbReference type="GO" id="GO:0031490">
    <property type="term" value="F:chromatin DNA binding"/>
    <property type="evidence" value="ECO:0007669"/>
    <property type="project" value="TreeGrafter"/>
</dbReference>
<feature type="region of interest" description="Disordered" evidence="10">
    <location>
        <begin position="455"/>
        <end position="803"/>
    </location>
</feature>
<feature type="repeat" description="TPR" evidence="9">
    <location>
        <begin position="56"/>
        <end position="89"/>
    </location>
</feature>
<comment type="subcellular location">
    <subcellularLocation>
        <location evidence="1">Nucleus</location>
    </subcellularLocation>
</comment>
<feature type="compositionally biased region" description="Polar residues" evidence="10">
    <location>
        <begin position="500"/>
        <end position="509"/>
    </location>
</feature>
<evidence type="ECO:0000256" key="1">
    <source>
        <dbReference type="ARBA" id="ARBA00004123"/>
    </source>
</evidence>
<dbReference type="Pfam" id="PF00515">
    <property type="entry name" value="TPR_1"/>
    <property type="match status" value="1"/>
</dbReference>
<dbReference type="GO" id="GO:0000978">
    <property type="term" value="F:RNA polymerase II cis-regulatory region sequence-specific DNA binding"/>
    <property type="evidence" value="ECO:0007669"/>
    <property type="project" value="TreeGrafter"/>
</dbReference>
<proteinExistence type="inferred from homology"/>
<keyword evidence="4 9" id="KW-0802">TPR repeat</keyword>
<keyword evidence="2" id="KW-0678">Repressor</keyword>
<gene>
    <name evidence="11" type="ORF">DFH94DRAFT_629239</name>
</gene>
<feature type="region of interest" description="Disordered" evidence="10">
    <location>
        <begin position="819"/>
        <end position="1020"/>
    </location>
</feature>
<evidence type="ECO:0000256" key="10">
    <source>
        <dbReference type="SAM" id="MobiDB-lite"/>
    </source>
</evidence>
<dbReference type="FunFam" id="1.25.40.10:FF:000078">
    <property type="entry name" value="Transcriptional corepressor Cyc8"/>
    <property type="match status" value="1"/>
</dbReference>
<dbReference type="InterPro" id="IPR011990">
    <property type="entry name" value="TPR-like_helical_dom_sf"/>
</dbReference>
<feature type="compositionally biased region" description="Polar residues" evidence="10">
    <location>
        <begin position="1010"/>
        <end position="1020"/>
    </location>
</feature>
<dbReference type="PANTHER" id="PTHR14017">
    <property type="entry name" value="LYSINE-SPECIFIC DEMETHYLASE"/>
    <property type="match status" value="1"/>
</dbReference>
<dbReference type="Gene3D" id="1.25.40.10">
    <property type="entry name" value="Tetratricopeptide repeat domain"/>
    <property type="match status" value="2"/>
</dbReference>
<dbReference type="OrthoDB" id="418911at2759"/>
<protein>
    <submittedName>
        <fullName evidence="11">TPR-like protein</fullName>
    </submittedName>
</protein>
<evidence type="ECO:0000256" key="3">
    <source>
        <dbReference type="ARBA" id="ARBA00022737"/>
    </source>
</evidence>
<sequence length="1020" mass="112308">MGDLEHAATAYENALRHNPMSIPGLTQVAGIARIKENYPMAVEYFQRVLSLQQDNGEIWSALGHCYLMQDDLQKAYSAYQHALYSLPNPKENPKLWYGIGILYDRYGSLDNAEEAFSSVLKMDKDFDKSNEVLFRLGIIYKQQTKYDESLRCFDRILRNPPSPLANADIWFQIGHVYEQQGDHVRAREAYERVVAENPVHAKVLQQLGWLFHQDGPPFQNQDLAIQYLTKSLEADPSDAQSWYLLGRAYMAGQKYNKAYEAYQQAVYRDGRNPTFWCSIGVLYFQINQYRDALDAYSRAIRINPYISEVWFDLGSLYESCNNQIGDAIDAYARAAELDPGNGAITQRLHLLKHSQATGAQLPAAPAPQDVHPTAYASVASTPGLGGLPLLHVNHSGRPVYRPESREPGGEVPHHPHINTAETSPAPFRGGPPPPVVIDESRHGPSLAQLAPMDVDHIPHNRDAPYSHPPPTRDTRPPRLTSDPHPRDSEGLRGTPHDSYYSRTSRTGSMPPSPPVHTSRPRSPTYHGYPPNRVQVSTGPTGTHRSPHAYPREPSGNAPPGDREPGWERREWERGRDSSRRHVGSAYLHGPSPPPRVLSPRPRSPSQTSPMLTQPSRSYWDSRPTQPPPLQSRSPRGPPAGLRSASGDRNYWQNPGPVESPPESARAPRVAPPTFAGSSRGSESPHLTTQRVVDPAAEYKDRRRRVARDKEMEITSPGEEAPKKDRKRRTNAKRSERGRTETPKPYGGPPNQNPPFKVNPAFKRDESAGPSSSAGSGSQSRSAQPSPTSTIPTAPARNIDEDYDEGVADALIGLASYRAPEQTPTFSNGPAAATVRPISPSPSMRTNSHRGSISSTRSRASPPPSSVATSMKRPLSPGPDDIDPKRSKVEISARKVSPPANTSSRPSPNPFRTQPSSRSPENRQGESSKHPSYPSSPQLPAVLPLPPRPIGTGLSHTPNTLPPIATLPPTSPSPSPDHEPERMSVDRQSRSTSPQTQPAPRGKFVEVMNPTEPSNSAEPSS</sequence>
<feature type="compositionally biased region" description="Basic and acidic residues" evidence="10">
    <location>
        <begin position="455"/>
        <end position="490"/>
    </location>
</feature>
<dbReference type="Proteomes" id="UP000759537">
    <property type="component" value="Unassembled WGS sequence"/>
</dbReference>
<evidence type="ECO:0000256" key="6">
    <source>
        <dbReference type="ARBA" id="ARBA00023163"/>
    </source>
</evidence>
<accession>A0A9P5MX84</accession>
<feature type="compositionally biased region" description="Basic and acidic residues" evidence="10">
    <location>
        <begin position="560"/>
        <end position="579"/>
    </location>
</feature>
<keyword evidence="7" id="KW-0539">Nucleus</keyword>
<dbReference type="GO" id="GO:0005634">
    <property type="term" value="C:nucleus"/>
    <property type="evidence" value="ECO:0007669"/>
    <property type="project" value="UniProtKB-SubCell"/>
</dbReference>
<feature type="region of interest" description="Disordered" evidence="10">
    <location>
        <begin position="395"/>
        <end position="441"/>
    </location>
</feature>
<evidence type="ECO:0000313" key="12">
    <source>
        <dbReference type="Proteomes" id="UP000759537"/>
    </source>
</evidence>
<reference evidence="11" key="1">
    <citation type="submission" date="2019-10" db="EMBL/GenBank/DDBJ databases">
        <authorList>
            <consortium name="DOE Joint Genome Institute"/>
            <person name="Kuo A."/>
            <person name="Miyauchi S."/>
            <person name="Kiss E."/>
            <person name="Drula E."/>
            <person name="Kohler A."/>
            <person name="Sanchez-Garcia M."/>
            <person name="Andreopoulos B."/>
            <person name="Barry K.W."/>
            <person name="Bonito G."/>
            <person name="Buee M."/>
            <person name="Carver A."/>
            <person name="Chen C."/>
            <person name="Cichocki N."/>
            <person name="Clum A."/>
            <person name="Culley D."/>
            <person name="Crous P.W."/>
            <person name="Fauchery L."/>
            <person name="Girlanda M."/>
            <person name="Hayes R."/>
            <person name="Keri Z."/>
            <person name="LaButti K."/>
            <person name="Lipzen A."/>
            <person name="Lombard V."/>
            <person name="Magnuson J."/>
            <person name="Maillard F."/>
            <person name="Morin E."/>
            <person name="Murat C."/>
            <person name="Nolan M."/>
            <person name="Ohm R."/>
            <person name="Pangilinan J."/>
            <person name="Pereira M."/>
            <person name="Perotto S."/>
            <person name="Peter M."/>
            <person name="Riley R."/>
            <person name="Sitrit Y."/>
            <person name="Stielow B."/>
            <person name="Szollosi G."/>
            <person name="Zifcakova L."/>
            <person name="Stursova M."/>
            <person name="Spatafora J.W."/>
            <person name="Tedersoo L."/>
            <person name="Vaario L.-M."/>
            <person name="Yamada A."/>
            <person name="Yan M."/>
            <person name="Wang P."/>
            <person name="Xu J."/>
            <person name="Bruns T."/>
            <person name="Baldrian P."/>
            <person name="Vilgalys R."/>
            <person name="Henrissat B."/>
            <person name="Grigoriev I.V."/>
            <person name="Hibbett D."/>
            <person name="Nagy L.G."/>
            <person name="Martin F.M."/>
        </authorList>
    </citation>
    <scope>NUCLEOTIDE SEQUENCE</scope>
    <source>
        <strain evidence="11">Prilba</strain>
    </source>
</reference>
<dbReference type="Pfam" id="PF13432">
    <property type="entry name" value="TPR_16"/>
    <property type="match status" value="3"/>
</dbReference>
<feature type="compositionally biased region" description="Basic and acidic residues" evidence="10">
    <location>
        <begin position="732"/>
        <end position="741"/>
    </location>
</feature>
<evidence type="ECO:0000256" key="8">
    <source>
        <dbReference type="ARBA" id="ARBA00061082"/>
    </source>
</evidence>
<evidence type="ECO:0000256" key="7">
    <source>
        <dbReference type="ARBA" id="ARBA00023242"/>
    </source>
</evidence>
<feature type="compositionally biased region" description="Low complexity" evidence="10">
    <location>
        <begin position="767"/>
        <end position="795"/>
    </location>
</feature>
<dbReference type="InterPro" id="IPR019734">
    <property type="entry name" value="TPR_rpt"/>
</dbReference>
<feature type="compositionally biased region" description="Polar residues" evidence="10">
    <location>
        <begin position="840"/>
        <end position="850"/>
    </location>
</feature>
<dbReference type="InterPro" id="IPR051630">
    <property type="entry name" value="Corepressor-Demethylase"/>
</dbReference>
<feature type="compositionally biased region" description="Low complexity" evidence="10">
    <location>
        <begin position="851"/>
        <end position="869"/>
    </location>
</feature>
<feature type="repeat" description="TPR" evidence="9">
    <location>
        <begin position="130"/>
        <end position="163"/>
    </location>
</feature>
<dbReference type="EMBL" id="WHVB01000007">
    <property type="protein sequence ID" value="KAF8480901.1"/>
    <property type="molecule type" value="Genomic_DNA"/>
</dbReference>
<feature type="compositionally biased region" description="Basic and acidic residues" evidence="10">
    <location>
        <begin position="881"/>
        <end position="892"/>
    </location>
</feature>
<keyword evidence="5" id="KW-0805">Transcription regulation</keyword>
<dbReference type="GO" id="GO:0017053">
    <property type="term" value="C:transcription repressor complex"/>
    <property type="evidence" value="ECO:0007669"/>
    <property type="project" value="TreeGrafter"/>
</dbReference>
<keyword evidence="3" id="KW-0677">Repeat</keyword>
<evidence type="ECO:0000313" key="11">
    <source>
        <dbReference type="EMBL" id="KAF8480901.1"/>
    </source>
</evidence>
<feature type="compositionally biased region" description="Basic and acidic residues" evidence="10">
    <location>
        <begin position="919"/>
        <end position="928"/>
    </location>
</feature>
<dbReference type="AlphaFoldDB" id="A0A9P5MX84"/>
<comment type="similarity">
    <text evidence="8">Belongs to the CYC8/SSN6 family.</text>
</comment>
<evidence type="ECO:0000256" key="2">
    <source>
        <dbReference type="ARBA" id="ARBA00022491"/>
    </source>
</evidence>
<evidence type="ECO:0000256" key="5">
    <source>
        <dbReference type="ARBA" id="ARBA00023015"/>
    </source>
</evidence>
<dbReference type="SMART" id="SM00028">
    <property type="entry name" value="TPR"/>
    <property type="match status" value="9"/>
</dbReference>
<evidence type="ECO:0000256" key="9">
    <source>
        <dbReference type="PROSITE-ProRule" id="PRU00339"/>
    </source>
</evidence>
<reference evidence="11" key="2">
    <citation type="journal article" date="2020" name="Nat. Commun.">
        <title>Large-scale genome sequencing of mycorrhizal fungi provides insights into the early evolution of symbiotic traits.</title>
        <authorList>
            <person name="Miyauchi S."/>
            <person name="Kiss E."/>
            <person name="Kuo A."/>
            <person name="Drula E."/>
            <person name="Kohler A."/>
            <person name="Sanchez-Garcia M."/>
            <person name="Morin E."/>
            <person name="Andreopoulos B."/>
            <person name="Barry K.W."/>
            <person name="Bonito G."/>
            <person name="Buee M."/>
            <person name="Carver A."/>
            <person name="Chen C."/>
            <person name="Cichocki N."/>
            <person name="Clum A."/>
            <person name="Culley D."/>
            <person name="Crous P.W."/>
            <person name="Fauchery L."/>
            <person name="Girlanda M."/>
            <person name="Hayes R.D."/>
            <person name="Keri Z."/>
            <person name="LaButti K."/>
            <person name="Lipzen A."/>
            <person name="Lombard V."/>
            <person name="Magnuson J."/>
            <person name="Maillard F."/>
            <person name="Murat C."/>
            <person name="Nolan M."/>
            <person name="Ohm R.A."/>
            <person name="Pangilinan J."/>
            <person name="Pereira M.F."/>
            <person name="Perotto S."/>
            <person name="Peter M."/>
            <person name="Pfister S."/>
            <person name="Riley R."/>
            <person name="Sitrit Y."/>
            <person name="Stielow J.B."/>
            <person name="Szollosi G."/>
            <person name="Zifcakova L."/>
            <person name="Stursova M."/>
            <person name="Spatafora J.W."/>
            <person name="Tedersoo L."/>
            <person name="Vaario L.M."/>
            <person name="Yamada A."/>
            <person name="Yan M."/>
            <person name="Wang P."/>
            <person name="Xu J."/>
            <person name="Bruns T."/>
            <person name="Baldrian P."/>
            <person name="Vilgalys R."/>
            <person name="Dunand C."/>
            <person name="Henrissat B."/>
            <person name="Grigoriev I.V."/>
            <person name="Hibbett D."/>
            <person name="Nagy L.G."/>
            <person name="Martin F.M."/>
        </authorList>
    </citation>
    <scope>NUCLEOTIDE SEQUENCE</scope>
    <source>
        <strain evidence="11">Prilba</strain>
    </source>
</reference>
<feature type="repeat" description="TPR" evidence="9">
    <location>
        <begin position="93"/>
        <end position="126"/>
    </location>
</feature>
<feature type="compositionally biased region" description="Basic and acidic residues" evidence="10">
    <location>
        <begin position="975"/>
        <end position="988"/>
    </location>
</feature>
<organism evidence="11 12">
    <name type="scientific">Russula ochroleuca</name>
    <dbReference type="NCBI Taxonomy" id="152965"/>
    <lineage>
        <taxon>Eukaryota</taxon>
        <taxon>Fungi</taxon>
        <taxon>Dikarya</taxon>
        <taxon>Basidiomycota</taxon>
        <taxon>Agaricomycotina</taxon>
        <taxon>Agaricomycetes</taxon>
        <taxon>Russulales</taxon>
        <taxon>Russulaceae</taxon>
        <taxon>Russula</taxon>
    </lineage>
</organism>
<keyword evidence="6" id="KW-0804">Transcription</keyword>
<evidence type="ECO:0000256" key="4">
    <source>
        <dbReference type="ARBA" id="ARBA00022803"/>
    </source>
</evidence>
<feature type="repeat" description="TPR" evidence="9">
    <location>
        <begin position="167"/>
        <end position="200"/>
    </location>
</feature>
<dbReference type="PANTHER" id="PTHR14017:SF1">
    <property type="entry name" value="LD02225P"/>
    <property type="match status" value="1"/>
</dbReference>
<dbReference type="SUPFAM" id="SSF48452">
    <property type="entry name" value="TPR-like"/>
    <property type="match status" value="1"/>
</dbReference>
<feature type="compositionally biased region" description="Polar residues" evidence="10">
    <location>
        <begin position="898"/>
        <end position="918"/>
    </location>
</feature>
<dbReference type="GO" id="GO:0000122">
    <property type="term" value="P:negative regulation of transcription by RNA polymerase II"/>
    <property type="evidence" value="ECO:0007669"/>
    <property type="project" value="TreeGrafter"/>
</dbReference>
<dbReference type="PROSITE" id="PS50005">
    <property type="entry name" value="TPR"/>
    <property type="match status" value="6"/>
</dbReference>
<dbReference type="PROSITE" id="PS50293">
    <property type="entry name" value="TPR_REGION"/>
    <property type="match status" value="1"/>
</dbReference>
<comment type="caution">
    <text evidence="11">The sequence shown here is derived from an EMBL/GenBank/DDBJ whole genome shotgun (WGS) entry which is preliminary data.</text>
</comment>
<feature type="compositionally biased region" description="Pro residues" evidence="10">
    <location>
        <begin position="964"/>
        <end position="974"/>
    </location>
</feature>
<feature type="compositionally biased region" description="Low complexity" evidence="10">
    <location>
        <begin position="597"/>
        <end position="609"/>
    </location>
</feature>
<name>A0A9P5MX84_9AGAM</name>
<feature type="compositionally biased region" description="Basic and acidic residues" evidence="10">
    <location>
        <begin position="400"/>
        <end position="413"/>
    </location>
</feature>